<feature type="transmembrane region" description="Helical" evidence="8">
    <location>
        <begin position="348"/>
        <end position="366"/>
    </location>
</feature>
<comment type="subcellular location">
    <subcellularLocation>
        <location evidence="1">Cell membrane</location>
        <topology evidence="1">Multi-pass membrane protein</topology>
    </subcellularLocation>
</comment>
<feature type="transmembrane region" description="Helical" evidence="8">
    <location>
        <begin position="289"/>
        <end position="307"/>
    </location>
</feature>
<dbReference type="Proteomes" id="UP000285120">
    <property type="component" value="Unassembled WGS sequence"/>
</dbReference>
<evidence type="ECO:0000256" key="2">
    <source>
        <dbReference type="ARBA" id="ARBA00007783"/>
    </source>
</evidence>
<keyword evidence="3" id="KW-0813">Transport</keyword>
<feature type="domain" description="ABC transmembrane type-2" evidence="9">
    <location>
        <begin position="140"/>
        <end position="369"/>
    </location>
</feature>
<feature type="transmembrane region" description="Helical" evidence="8">
    <location>
        <begin position="178"/>
        <end position="199"/>
    </location>
</feature>
<keyword evidence="6 8" id="KW-1133">Transmembrane helix</keyword>
<dbReference type="InterPro" id="IPR047817">
    <property type="entry name" value="ABC2_TM_bact-type"/>
</dbReference>
<evidence type="ECO:0000256" key="3">
    <source>
        <dbReference type="ARBA" id="ARBA00022448"/>
    </source>
</evidence>
<keyword evidence="7 8" id="KW-0472">Membrane</keyword>
<protein>
    <submittedName>
        <fullName evidence="10">ABC-2 type transport system permease protein</fullName>
    </submittedName>
</protein>
<dbReference type="Pfam" id="PF12698">
    <property type="entry name" value="ABC2_membrane_3"/>
    <property type="match status" value="1"/>
</dbReference>
<keyword evidence="4" id="KW-1003">Cell membrane</keyword>
<keyword evidence="11" id="KW-1185">Reference proteome</keyword>
<dbReference type="PANTHER" id="PTHR30294:SF38">
    <property type="entry name" value="TRANSPORT PERMEASE PROTEIN"/>
    <property type="match status" value="1"/>
</dbReference>
<dbReference type="AlphaFoldDB" id="A0A419V5L8"/>
<evidence type="ECO:0000256" key="1">
    <source>
        <dbReference type="ARBA" id="ARBA00004651"/>
    </source>
</evidence>
<organism evidence="10 11">
    <name type="scientific">Sinobaca qinghaiensis</name>
    <dbReference type="NCBI Taxonomy" id="342944"/>
    <lineage>
        <taxon>Bacteria</taxon>
        <taxon>Bacillati</taxon>
        <taxon>Bacillota</taxon>
        <taxon>Bacilli</taxon>
        <taxon>Bacillales</taxon>
        <taxon>Sporolactobacillaceae</taxon>
        <taxon>Sinobaca</taxon>
    </lineage>
</organism>
<evidence type="ECO:0000313" key="11">
    <source>
        <dbReference type="Proteomes" id="UP000285120"/>
    </source>
</evidence>
<accession>A0A419V5L8</accession>
<evidence type="ECO:0000259" key="9">
    <source>
        <dbReference type="PROSITE" id="PS51012"/>
    </source>
</evidence>
<proteinExistence type="inferred from homology"/>
<comment type="caution">
    <text evidence="10">The sequence shown here is derived from an EMBL/GenBank/DDBJ whole genome shotgun (WGS) entry which is preliminary data.</text>
</comment>
<reference evidence="10 11" key="1">
    <citation type="submission" date="2018-09" db="EMBL/GenBank/DDBJ databases">
        <title>Genomic Encyclopedia of Archaeal and Bacterial Type Strains, Phase II (KMG-II): from individual species to whole genera.</title>
        <authorList>
            <person name="Goeker M."/>
        </authorList>
    </citation>
    <scope>NUCLEOTIDE SEQUENCE [LARGE SCALE GENOMIC DNA]</scope>
    <source>
        <strain evidence="10 11">DSM 17008</strain>
    </source>
</reference>
<evidence type="ECO:0000256" key="5">
    <source>
        <dbReference type="ARBA" id="ARBA00022692"/>
    </source>
</evidence>
<gene>
    <name evidence="10" type="ORF">ATL39_0827</name>
</gene>
<keyword evidence="5 8" id="KW-0812">Transmembrane</keyword>
<comment type="similarity">
    <text evidence="2">Belongs to the ABC-2 integral membrane protein family.</text>
</comment>
<evidence type="ECO:0000256" key="7">
    <source>
        <dbReference type="ARBA" id="ARBA00023136"/>
    </source>
</evidence>
<dbReference type="GO" id="GO:0140359">
    <property type="term" value="F:ABC-type transporter activity"/>
    <property type="evidence" value="ECO:0007669"/>
    <property type="project" value="InterPro"/>
</dbReference>
<name>A0A419V5L8_9BACL</name>
<evidence type="ECO:0000256" key="8">
    <source>
        <dbReference type="SAM" id="Phobius"/>
    </source>
</evidence>
<dbReference type="PROSITE" id="PS51012">
    <property type="entry name" value="ABC_TM2"/>
    <property type="match status" value="1"/>
</dbReference>
<evidence type="ECO:0000256" key="6">
    <source>
        <dbReference type="ARBA" id="ARBA00022989"/>
    </source>
</evidence>
<evidence type="ECO:0000256" key="4">
    <source>
        <dbReference type="ARBA" id="ARBA00022475"/>
    </source>
</evidence>
<dbReference type="PANTHER" id="PTHR30294">
    <property type="entry name" value="MEMBRANE COMPONENT OF ABC TRANSPORTER YHHJ-RELATED"/>
    <property type="match status" value="1"/>
</dbReference>
<feature type="transmembrane region" description="Helical" evidence="8">
    <location>
        <begin position="220"/>
        <end position="243"/>
    </location>
</feature>
<sequence length="370" mass="41507">MKAIFFLQWKRLRRKPYLVLTFFVLTLLFVFFLGSNNQGSQGGQMEVNAYTGEGAQEAEAAGWIDRLNDSDSFHFELVDEEQARKDIMDGSRSLALEIRENDYRMLVAVEDQDHQLVDSYANQVFREEQRLQQAEEQTGTADLRERVQEEMNHPPLDLTITSVSGEESGFVYNASLQALFGMTLFFSMYTIMFSLSNVVDEKRQGTWDRMIVSPLRKWEVYAGQLAYCFVLGMLQIMMIFVFFEWVLGYDVNIPLGTTAVITACFTFAVVSVGMLLIGLVRTTQQLQAVIPIVVTSMAMLGGAFWPLEIVSNSFVLALSKGTPIYYGIQALHDASALGYGITGLGGPLSLLILFGVLCMGIGINLMERRS</sequence>
<dbReference type="EMBL" id="RAPK01000007">
    <property type="protein sequence ID" value="RKD75131.1"/>
    <property type="molecule type" value="Genomic_DNA"/>
</dbReference>
<dbReference type="InterPro" id="IPR051449">
    <property type="entry name" value="ABC-2_transporter_component"/>
</dbReference>
<dbReference type="RefSeq" id="WP_120192034.1">
    <property type="nucleotide sequence ID" value="NZ_RAPK01000007.1"/>
</dbReference>
<dbReference type="InterPro" id="IPR013525">
    <property type="entry name" value="ABC2_TM"/>
</dbReference>
<dbReference type="OrthoDB" id="266913at2"/>
<feature type="transmembrane region" description="Helical" evidence="8">
    <location>
        <begin position="255"/>
        <end position="277"/>
    </location>
</feature>
<dbReference type="GO" id="GO:0005886">
    <property type="term" value="C:plasma membrane"/>
    <property type="evidence" value="ECO:0007669"/>
    <property type="project" value="UniProtKB-SubCell"/>
</dbReference>
<evidence type="ECO:0000313" key="10">
    <source>
        <dbReference type="EMBL" id="RKD75131.1"/>
    </source>
</evidence>